<dbReference type="InterPro" id="IPR003719">
    <property type="entry name" value="Phenazine_PhzF-like"/>
</dbReference>
<organism evidence="3 4">
    <name type="scientific">Enterobacter ludwigii</name>
    <dbReference type="NCBI Taxonomy" id="299767"/>
    <lineage>
        <taxon>Bacteria</taxon>
        <taxon>Pseudomonadati</taxon>
        <taxon>Pseudomonadota</taxon>
        <taxon>Gammaproteobacteria</taxon>
        <taxon>Enterobacterales</taxon>
        <taxon>Enterobacteriaceae</taxon>
        <taxon>Enterobacter</taxon>
        <taxon>Enterobacter cloacae complex</taxon>
    </lineage>
</organism>
<dbReference type="PANTHER" id="PTHR13774:SF32">
    <property type="entry name" value="ANTISENSE-ENHANCING SEQUENCE 1"/>
    <property type="match status" value="1"/>
</dbReference>
<dbReference type="GO" id="GO:0005737">
    <property type="term" value="C:cytoplasm"/>
    <property type="evidence" value="ECO:0007669"/>
    <property type="project" value="TreeGrafter"/>
</dbReference>
<proteinExistence type="inferred from homology"/>
<dbReference type="Pfam" id="PF02567">
    <property type="entry name" value="PhzC-PhzF"/>
    <property type="match status" value="1"/>
</dbReference>
<comment type="similarity">
    <text evidence="1">Belongs to the PhzF family.</text>
</comment>
<evidence type="ECO:0000256" key="2">
    <source>
        <dbReference type="PIRSR" id="PIRSR016184-1"/>
    </source>
</evidence>
<dbReference type="PANTHER" id="PTHR13774">
    <property type="entry name" value="PHENAZINE BIOSYNTHESIS PROTEIN"/>
    <property type="match status" value="1"/>
</dbReference>
<dbReference type="Proteomes" id="UP001210538">
    <property type="component" value="Chromosome"/>
</dbReference>
<gene>
    <name evidence="3" type="ORF">PHA72_06205</name>
</gene>
<name>A0AAX3LDW7_9ENTR</name>
<protein>
    <submittedName>
        <fullName evidence="3">PhzF family phenazine biosynthesis protein</fullName>
    </submittedName>
</protein>
<dbReference type="NCBIfam" id="TIGR00654">
    <property type="entry name" value="PhzF_family"/>
    <property type="match status" value="1"/>
</dbReference>
<reference evidence="3 4" key="1">
    <citation type="submission" date="2023-01" db="EMBL/GenBank/DDBJ databases">
        <title>Genome sequence resource and annotation of Enterobacter ludwigii, an economically important pathogen of seedling wilt with strawberry.</title>
        <authorList>
            <person name="Xie Y."/>
        </authorList>
    </citation>
    <scope>NUCLEOTIDE SEQUENCE [LARGE SCALE GENOMIC DNA]</scope>
    <source>
        <strain evidence="3 4">CM-TZ4</strain>
    </source>
</reference>
<keyword evidence="4" id="KW-1185">Reference proteome</keyword>
<accession>A0AAX3LDW7</accession>
<dbReference type="PIRSF" id="PIRSF016184">
    <property type="entry name" value="PhzC_PhzF"/>
    <property type="match status" value="1"/>
</dbReference>
<dbReference type="AlphaFoldDB" id="A0AAX3LDW7"/>
<feature type="active site" evidence="2">
    <location>
        <position position="46"/>
    </location>
</feature>
<sequence>MRRRYVIADVFTDKPFCGNPVAVVLDAEGLTTEQMQLLALEFGYSETTFVLPPEEPSHTAWVRIFTPTREIPFAGHPNIGTAFVLAYQAELNGESLPETLIFEEAAGRVPVRIIRENAKVTGAELLVPQPLSCHSEVSPENVAACLSLEASDIRTEMHMPVVASVGLPFLIVELATRNALRCCVPNLQGFRAILPLDGAVSIYAYTLETDPEDPCDLQARMFTPRMTEDPATGSATGAVTALLAQLRNKKELSLRVSQGVDMGRASILFSGYDGTAESPSVRVGGKSVVVMEGSFTLP</sequence>
<dbReference type="RefSeq" id="WP_047956203.1">
    <property type="nucleotide sequence ID" value="NZ_CP011798.1"/>
</dbReference>
<dbReference type="SUPFAM" id="SSF54506">
    <property type="entry name" value="Diaminopimelate epimerase-like"/>
    <property type="match status" value="1"/>
</dbReference>
<dbReference type="Gene3D" id="3.10.310.10">
    <property type="entry name" value="Diaminopimelate Epimerase, Chain A, domain 1"/>
    <property type="match status" value="2"/>
</dbReference>
<evidence type="ECO:0000313" key="4">
    <source>
        <dbReference type="Proteomes" id="UP001210538"/>
    </source>
</evidence>
<dbReference type="EMBL" id="CP116347">
    <property type="protein sequence ID" value="WCE14472.1"/>
    <property type="molecule type" value="Genomic_DNA"/>
</dbReference>
<dbReference type="GO" id="GO:0016853">
    <property type="term" value="F:isomerase activity"/>
    <property type="evidence" value="ECO:0007669"/>
    <property type="project" value="TreeGrafter"/>
</dbReference>
<evidence type="ECO:0000313" key="3">
    <source>
        <dbReference type="EMBL" id="WCE14472.1"/>
    </source>
</evidence>
<evidence type="ECO:0000256" key="1">
    <source>
        <dbReference type="ARBA" id="ARBA00008270"/>
    </source>
</evidence>